<organism evidence="1 2">
    <name type="scientific">Vibrio cortegadensis</name>
    <dbReference type="NCBI Taxonomy" id="1328770"/>
    <lineage>
        <taxon>Bacteria</taxon>
        <taxon>Pseudomonadati</taxon>
        <taxon>Pseudomonadota</taxon>
        <taxon>Gammaproteobacteria</taxon>
        <taxon>Vibrionales</taxon>
        <taxon>Vibrionaceae</taxon>
        <taxon>Vibrio</taxon>
    </lineage>
</organism>
<protein>
    <recommendedName>
        <fullName evidence="3">DUF2523 domain-containing protein</fullName>
    </recommendedName>
</protein>
<name>A0ABV4M815_9VIBR</name>
<gene>
    <name evidence="1" type="ORF">ACED38_12305</name>
</gene>
<dbReference type="EMBL" id="JBGOOT010000009">
    <property type="protein sequence ID" value="MEZ8195658.1"/>
    <property type="molecule type" value="Genomic_DNA"/>
</dbReference>
<accession>A0ABV4M815</accession>
<comment type="caution">
    <text evidence="1">The sequence shown here is derived from an EMBL/GenBank/DDBJ whole genome shotgun (WGS) entry which is preliminary data.</text>
</comment>
<evidence type="ECO:0008006" key="3">
    <source>
        <dbReference type="Google" id="ProtNLM"/>
    </source>
</evidence>
<proteinExistence type="predicted"/>
<keyword evidence="2" id="KW-1185">Reference proteome</keyword>
<evidence type="ECO:0000313" key="2">
    <source>
        <dbReference type="Proteomes" id="UP001569153"/>
    </source>
</evidence>
<evidence type="ECO:0000313" key="1">
    <source>
        <dbReference type="EMBL" id="MEZ8195658.1"/>
    </source>
</evidence>
<sequence length="114" mass="13154">MEFIYSAFQYVANVFGSISDFISTIPDLIVEIFSYAWFWAIKFYITFKIQMIELAYSVAVMVLKDYEVYTVLNAAFNSLPSDLRFAAYNFGVVDAVRIVIDAFTTAFVLRMMGW</sequence>
<dbReference type="Proteomes" id="UP001569153">
    <property type="component" value="Unassembled WGS sequence"/>
</dbReference>
<reference evidence="1 2" key="1">
    <citation type="submission" date="2024-06" db="EMBL/GenBank/DDBJ databases">
        <authorList>
            <person name="Steensen K."/>
            <person name="Seneca J."/>
            <person name="Bartlau N."/>
            <person name="Yu A.X."/>
            <person name="Polz M.F."/>
        </authorList>
    </citation>
    <scope>NUCLEOTIDE SEQUENCE [LARGE SCALE GENOMIC DNA]</scope>
    <source>
        <strain evidence="1 2">FF146</strain>
    </source>
</reference>
<dbReference type="RefSeq" id="WP_371730544.1">
    <property type="nucleotide sequence ID" value="NZ_JBGOOT010000009.1"/>
</dbReference>